<feature type="region of interest" description="Disordered" evidence="1">
    <location>
        <begin position="47"/>
        <end position="89"/>
    </location>
</feature>
<feature type="region of interest" description="Disordered" evidence="1">
    <location>
        <begin position="162"/>
        <end position="187"/>
    </location>
</feature>
<feature type="compositionally biased region" description="Low complexity" evidence="1">
    <location>
        <begin position="78"/>
        <end position="89"/>
    </location>
</feature>
<evidence type="ECO:0000256" key="1">
    <source>
        <dbReference type="SAM" id="MobiDB-lite"/>
    </source>
</evidence>
<proteinExistence type="predicted"/>
<keyword evidence="3" id="KW-1185">Reference proteome</keyword>
<dbReference type="EMBL" id="JACAZH010000006">
    <property type="protein sequence ID" value="KAF7366285.1"/>
    <property type="molecule type" value="Genomic_DNA"/>
</dbReference>
<sequence>MSEPIFPPEKMGQLLNLLIPENVRKEGGEKLQERLRNMFEVAARIGYQQRRKETASARQEGHEAGRQEGLRECRGSHPEASAASPHAHSVSVATQTMVINPSLSPSPRSLCVAGAQTDPVTTVAVAPVSLDWAEDAIVLPISMHPPLSPLLPRDFSALSTGTRQPFASLQRRRRRSPRTPSAWSQPRPILCRHPKSSGYRGYHCYPPEQYPAFPSIFPLHRTIELLPSRTHPPMQLDWDHDPRLRDLSRALAALGWTRV</sequence>
<dbReference type="AlphaFoldDB" id="A0A8H6YSB1"/>
<feature type="compositionally biased region" description="Basic and acidic residues" evidence="1">
    <location>
        <begin position="50"/>
        <end position="77"/>
    </location>
</feature>
<evidence type="ECO:0000313" key="2">
    <source>
        <dbReference type="EMBL" id="KAF7366285.1"/>
    </source>
</evidence>
<comment type="caution">
    <text evidence="2">The sequence shown here is derived from an EMBL/GenBank/DDBJ whole genome shotgun (WGS) entry which is preliminary data.</text>
</comment>
<gene>
    <name evidence="2" type="ORF">MSAN_00884700</name>
</gene>
<evidence type="ECO:0000313" key="3">
    <source>
        <dbReference type="Proteomes" id="UP000623467"/>
    </source>
</evidence>
<accession>A0A8H6YSB1</accession>
<dbReference type="OrthoDB" id="3040540at2759"/>
<name>A0A8H6YSB1_9AGAR</name>
<organism evidence="2 3">
    <name type="scientific">Mycena sanguinolenta</name>
    <dbReference type="NCBI Taxonomy" id="230812"/>
    <lineage>
        <taxon>Eukaryota</taxon>
        <taxon>Fungi</taxon>
        <taxon>Dikarya</taxon>
        <taxon>Basidiomycota</taxon>
        <taxon>Agaricomycotina</taxon>
        <taxon>Agaricomycetes</taxon>
        <taxon>Agaricomycetidae</taxon>
        <taxon>Agaricales</taxon>
        <taxon>Marasmiineae</taxon>
        <taxon>Mycenaceae</taxon>
        <taxon>Mycena</taxon>
    </lineage>
</organism>
<dbReference type="Proteomes" id="UP000623467">
    <property type="component" value="Unassembled WGS sequence"/>
</dbReference>
<protein>
    <submittedName>
        <fullName evidence="2">Uncharacterized protein</fullName>
    </submittedName>
</protein>
<reference evidence="2" key="1">
    <citation type="submission" date="2020-05" db="EMBL/GenBank/DDBJ databases">
        <title>Mycena genomes resolve the evolution of fungal bioluminescence.</title>
        <authorList>
            <person name="Tsai I.J."/>
        </authorList>
    </citation>
    <scope>NUCLEOTIDE SEQUENCE</scope>
    <source>
        <strain evidence="2">160909Yilan</strain>
    </source>
</reference>